<dbReference type="Proteomes" id="UP000310065">
    <property type="component" value="Chromosome L1"/>
</dbReference>
<accession>A0A4V1HDE6</accession>
<evidence type="ECO:0000313" key="2">
    <source>
        <dbReference type="Proteomes" id="UP000310065"/>
    </source>
</evidence>
<organism evidence="1 2">
    <name type="scientific">Pseudoalteromonas distincta</name>
    <dbReference type="NCBI Taxonomy" id="77608"/>
    <lineage>
        <taxon>Bacteria</taxon>
        <taxon>Pseudomonadati</taxon>
        <taxon>Pseudomonadota</taxon>
        <taxon>Gammaproteobacteria</taxon>
        <taxon>Alteromonadales</taxon>
        <taxon>Pseudoalteromonadaceae</taxon>
        <taxon>Pseudoalteromonas</taxon>
    </lineage>
</organism>
<proteinExistence type="predicted"/>
<sequence length="1090" mass="124354">MHQLMRESPVQNDFLTPSQWISQFLSSRNLDSVTGGPLFTLHVSENEYFNLKSFLKYRKPSTVTFKDRDWCACFCLFSAEWYRREYKSGWAWLGIFEQLGYELDANHRSTVVIKGLTFWKRPINKHSSDRNDYLGSVYSEGGLPFGLLASEGSRFQTLFKKLLIEFDKAKTFGQSPIPLIERQLLRMPDAFKEESTVTLLHDMVSNLYGLIDTYELDNKTNPPEYLDSMMPKWRISFPIPLDNKTGDIFLSGLLHSAAQQRKESKKREQRLKLSQWFIDSDELSFSASITVNSKLPVALKKKDLSAPIVEVLVYEGHSQIADLGIARAEVFDDNLILHMRKLNTVFRRFVNESPLKLVIMQAGRVRHIEEIPESSLPHDEMPILLKKSKDKHIVIGSGTTSKKSENLDLIISKNAKLTSENAELFVDVQRGNYRFLTFSGELSIDYSFDNHTDTYELSTKEDSFSKELLTISGEMFEFETDKGYPVFKGLPQISCDFPNTSILIGDNEVSKVNNLSNFYGRQVLRVKNGDKTLCRRKLAILPKDFDMELFAGQKSNQGSVSIHSEKAFIYKVGDNLKVQAVSIEGGKRINLIADGIPPPHFEMTIQANLISDPIDLKIPFPSRGAILFDGNGRELPFHFSVDGLLGARINLFKQPGKVSSSFEIELKAPTSASGNASYVFHYQVNKFIEEVNLFDLREKIKELLATAQSSELDEVVRMIISGPGMQTKQYTIGWFALFGIKDENLLTFEAKANIDFSGLKAELINLGNPEQKPTQLAQRISAGACIGKFELPLVSESPQLAVPEESSRVQFRPVFIPPTTSNLDHKSVKSLGKSAETFHPIYNKFAFDKVLDAMTSDIEHSGWRYFDCFLDKYSHLPMLTFEAFKALARHPKCLAVLPFATKLNVASVLQVLQTEFNIVWELIPLEMWRGGLDLYQKNLEKIGLPEMLITKYVNEKTANISNFISLPDIFLLQPDKKAMYHALINIWREELLRENADISVRWPQQYNQQLYSWVTAKFPELAIFNVPNDFQRAVMYFPLAAAVVASTDTTWEEVFSSNDVNYFLLRQLMEFDRNWFNSVYQCSLCFFISE</sequence>
<dbReference type="KEGG" id="pdv:FFU37_08525"/>
<dbReference type="EMBL" id="CP040558">
    <property type="protein sequence ID" value="QCU74505.1"/>
    <property type="molecule type" value="Genomic_DNA"/>
</dbReference>
<evidence type="ECO:0000313" key="1">
    <source>
        <dbReference type="EMBL" id="QCU74505.1"/>
    </source>
</evidence>
<protein>
    <submittedName>
        <fullName evidence="1">Uncharacterized protein</fullName>
    </submittedName>
</protein>
<dbReference type="InterPro" id="IPR047879">
    <property type="entry name" value="YjiT"/>
</dbReference>
<reference evidence="1 2" key="1">
    <citation type="submission" date="2019-05" db="EMBL/GenBank/DDBJ databases">
        <title>Complete genome sequence of Pseudoalteromonas sp. 16-SW-7(T) isolated from the Okhotsk Sea, Russia.</title>
        <authorList>
            <person name="Nguyen T.H."/>
            <person name="Nedashkovskaya O.I."/>
            <person name="Kim S.-G."/>
        </authorList>
    </citation>
    <scope>NUCLEOTIDE SEQUENCE [LARGE SCALE GENOMIC DNA]</scope>
    <source>
        <strain evidence="1 2">16-SW-7</strain>
    </source>
</reference>
<dbReference type="NCBIfam" id="NF038336">
    <property type="entry name" value="YjiT_fam"/>
    <property type="match status" value="1"/>
</dbReference>
<dbReference type="AlphaFoldDB" id="A0A4V1HDE6"/>
<name>A0A4V1HDE6_9GAMM</name>
<gene>
    <name evidence="1" type="ORF">FFU37_08525</name>
</gene>